<evidence type="ECO:0000259" key="9">
    <source>
        <dbReference type="PROSITE" id="PS52029"/>
    </source>
</evidence>
<feature type="chain" id="PRO_5045230572" evidence="8">
    <location>
        <begin position="21"/>
        <end position="396"/>
    </location>
</feature>
<evidence type="ECO:0000256" key="5">
    <source>
        <dbReference type="ARBA" id="ARBA00022984"/>
    </source>
</evidence>
<organism evidence="10 11">
    <name type="scientific">Niabella yanshanensis</name>
    <dbReference type="NCBI Taxonomy" id="577386"/>
    <lineage>
        <taxon>Bacteria</taxon>
        <taxon>Pseudomonadati</taxon>
        <taxon>Bacteroidota</taxon>
        <taxon>Chitinophagia</taxon>
        <taxon>Chitinophagales</taxon>
        <taxon>Chitinophagaceae</taxon>
        <taxon>Niabella</taxon>
    </lineage>
</organism>
<dbReference type="PANTHER" id="PTHR36699:SF1">
    <property type="entry name" value="L,D-TRANSPEPTIDASE YAFK-RELATED"/>
    <property type="match status" value="1"/>
</dbReference>
<keyword evidence="6 7" id="KW-0961">Cell wall biogenesis/degradation</keyword>
<dbReference type="InterPro" id="IPR038063">
    <property type="entry name" value="Transpep_catalytic_dom"/>
</dbReference>
<dbReference type="Proteomes" id="UP001325680">
    <property type="component" value="Chromosome"/>
</dbReference>
<sequence>MMKNIFWIILVILGSLQIQAQTSVSSFSNAATSSFVTYQMGFQRPRESFARKEANLKALFEVKNLKWPARYMYIRSFKYDSQLEVWVKNTVTEPYKLLKIYKVCALVGTLGPKRFEGDYQVPEGFYHINEFNPNSAYYLSLGLNYPNASDRVLSDPVKPGGDIYIHGGCATVGCIPIKDDQIDELYVLTASSKSVGLDFIPVHIFPIKYDVKKSYDYLGKLTKDNKQLKDFSDPLEDAYDYFEKYKQIPIVMIKDDGQYVVNNALPKVPKFQPLIRHRPKATTKPIVRNIELETAAVAKWPEFPGGTEAYTTYLKQLGKDMTPSLPDSVTHTYAQVEFIVDKDGAPVNFKIIRGLDKEFNDMLIEKMEQMPKWAPAIYREKPVAKKMVQTVTVGIN</sequence>
<gene>
    <name evidence="10" type="ORF">U0035_21625</name>
</gene>
<evidence type="ECO:0000256" key="1">
    <source>
        <dbReference type="ARBA" id="ARBA00004752"/>
    </source>
</evidence>
<dbReference type="PANTHER" id="PTHR36699">
    <property type="entry name" value="LD-TRANSPEPTIDASE"/>
    <property type="match status" value="1"/>
</dbReference>
<evidence type="ECO:0000256" key="2">
    <source>
        <dbReference type="ARBA" id="ARBA00005992"/>
    </source>
</evidence>
<comment type="pathway">
    <text evidence="1 7">Cell wall biogenesis; peptidoglycan biosynthesis.</text>
</comment>
<evidence type="ECO:0000313" key="10">
    <source>
        <dbReference type="EMBL" id="WQD38275.1"/>
    </source>
</evidence>
<keyword evidence="8" id="KW-0732">Signal</keyword>
<dbReference type="InterPro" id="IPR005490">
    <property type="entry name" value="LD_TPept_cat_dom"/>
</dbReference>
<evidence type="ECO:0000256" key="7">
    <source>
        <dbReference type="PROSITE-ProRule" id="PRU01373"/>
    </source>
</evidence>
<accession>A0ABZ0W8F5</accession>
<evidence type="ECO:0000256" key="3">
    <source>
        <dbReference type="ARBA" id="ARBA00022679"/>
    </source>
</evidence>
<keyword evidence="3" id="KW-0808">Transferase</keyword>
<evidence type="ECO:0000256" key="4">
    <source>
        <dbReference type="ARBA" id="ARBA00022960"/>
    </source>
</evidence>
<dbReference type="CDD" id="cd16913">
    <property type="entry name" value="YkuD_like"/>
    <property type="match status" value="1"/>
</dbReference>
<keyword evidence="11" id="KW-1185">Reference proteome</keyword>
<dbReference type="SUPFAM" id="SSF141523">
    <property type="entry name" value="L,D-transpeptidase catalytic domain-like"/>
    <property type="match status" value="1"/>
</dbReference>
<feature type="signal peptide" evidence="8">
    <location>
        <begin position="1"/>
        <end position="20"/>
    </location>
</feature>
<proteinExistence type="inferred from homology"/>
<feature type="domain" description="L,D-TPase catalytic" evidence="9">
    <location>
        <begin position="72"/>
        <end position="205"/>
    </location>
</feature>
<feature type="active site" description="Nucleophile" evidence="7">
    <location>
        <position position="174"/>
    </location>
</feature>
<dbReference type="SUPFAM" id="SSF74653">
    <property type="entry name" value="TolA/TonB C-terminal domain"/>
    <property type="match status" value="1"/>
</dbReference>
<comment type="similarity">
    <text evidence="2">Belongs to the YkuD family.</text>
</comment>
<dbReference type="Pfam" id="PF03734">
    <property type="entry name" value="YkuD"/>
    <property type="match status" value="1"/>
</dbReference>
<reference evidence="10 11" key="1">
    <citation type="submission" date="2023-12" db="EMBL/GenBank/DDBJ databases">
        <title>Genome sequencing and assembly of bacterial species from a model synthetic community.</title>
        <authorList>
            <person name="Hogle S.L."/>
        </authorList>
    </citation>
    <scope>NUCLEOTIDE SEQUENCE [LARGE SCALE GENOMIC DNA]</scope>
    <source>
        <strain evidence="10 11">HAMBI_3031</strain>
    </source>
</reference>
<protein>
    <submittedName>
        <fullName evidence="10">L,D-transpeptidase family protein</fullName>
    </submittedName>
</protein>
<evidence type="ECO:0000256" key="6">
    <source>
        <dbReference type="ARBA" id="ARBA00023316"/>
    </source>
</evidence>
<name>A0ABZ0W8F5_9BACT</name>
<dbReference type="RefSeq" id="WP_327138710.1">
    <property type="nucleotide sequence ID" value="NZ_CP139960.1"/>
</dbReference>
<dbReference type="Gene3D" id="3.30.1150.10">
    <property type="match status" value="1"/>
</dbReference>
<feature type="active site" description="Proton donor/acceptor" evidence="7">
    <location>
        <position position="166"/>
    </location>
</feature>
<evidence type="ECO:0000313" key="11">
    <source>
        <dbReference type="Proteomes" id="UP001325680"/>
    </source>
</evidence>
<keyword evidence="5 7" id="KW-0573">Peptidoglycan synthesis</keyword>
<dbReference type="EMBL" id="CP139960">
    <property type="protein sequence ID" value="WQD38275.1"/>
    <property type="molecule type" value="Genomic_DNA"/>
</dbReference>
<keyword evidence="4 7" id="KW-0133">Cell shape</keyword>
<evidence type="ECO:0000256" key="8">
    <source>
        <dbReference type="SAM" id="SignalP"/>
    </source>
</evidence>
<dbReference type="PROSITE" id="PS52029">
    <property type="entry name" value="LD_TPASE"/>
    <property type="match status" value="1"/>
</dbReference>